<evidence type="ECO:0000313" key="4">
    <source>
        <dbReference type="EMBL" id="QDZ06028.1"/>
    </source>
</evidence>
<evidence type="ECO:0000256" key="2">
    <source>
        <dbReference type="ARBA" id="ARBA00023157"/>
    </source>
</evidence>
<dbReference type="AlphaFoldDB" id="A0A5B8LCX4"/>
<dbReference type="Pfam" id="PF01190">
    <property type="entry name" value="Pollen_Ole_e_1"/>
    <property type="match status" value="1"/>
</dbReference>
<dbReference type="EMBL" id="MK388873">
    <property type="protein sequence ID" value="QDZ06028.1"/>
    <property type="molecule type" value="mRNA"/>
</dbReference>
<sequence length="159" mass="17094">MAKLSAFCGLIALFALLGVANAHAGHNFYVTGKVYCDNCAAGFPTRISPAISGATVGVECKDRAGKRLFYNEQHTDNDGLFSISVLGEHEHEACEAFTVSSPTSCNLKTDSSRGPVYLTHNNGINSDERKTGPFAFRPTTNHPACQAVLAEYNIYNDSD</sequence>
<dbReference type="PANTHER" id="PTHR31614:SF5">
    <property type="entry name" value="ALLERGEN-LIKE PROTEIN BRSN20"/>
    <property type="match status" value="1"/>
</dbReference>
<evidence type="ECO:0000256" key="1">
    <source>
        <dbReference type="ARBA" id="ARBA00010049"/>
    </source>
</evidence>
<comment type="similarity">
    <text evidence="1">Belongs to the Ole e I family.</text>
</comment>
<keyword evidence="3" id="KW-0732">Signal</keyword>
<reference evidence="4" key="1">
    <citation type="submission" date="2019-01" db="EMBL/GenBank/DDBJ databases">
        <title>Genes encoding secretory proteins associated with pine pollen germination: Predicted functions, subcellular localizations and expression patterns.</title>
        <authorList>
            <person name="Fernando D.D."/>
            <person name="Salazar A.M."/>
        </authorList>
    </citation>
    <scope>NUCLEOTIDE SEQUENCE</scope>
    <source>
        <tissue evidence="4">Germinated pollen</tissue>
    </source>
</reference>
<evidence type="ECO:0000256" key="3">
    <source>
        <dbReference type="SAM" id="SignalP"/>
    </source>
</evidence>
<dbReference type="OMA" id="KEPLANC"/>
<keyword evidence="2" id="KW-1015">Disulfide bond</keyword>
<proteinExistence type="evidence at transcript level"/>
<name>A0A5B8LCX4_PINTA</name>
<accession>A0A5B8LCX4</accession>
<dbReference type="PANTHER" id="PTHR31614">
    <property type="entry name" value="PROTEIN DOWNSTREAM OF FLC-RELATED"/>
    <property type="match status" value="1"/>
</dbReference>
<feature type="signal peptide" evidence="3">
    <location>
        <begin position="1"/>
        <end position="22"/>
    </location>
</feature>
<protein>
    <submittedName>
        <fullName evidence="4">Extensin-like protein</fullName>
    </submittedName>
</protein>
<feature type="chain" id="PRO_5022688200" evidence="3">
    <location>
        <begin position="23"/>
        <end position="159"/>
    </location>
</feature>
<dbReference type="InterPro" id="IPR006041">
    <property type="entry name" value="Pollen_Ole_e1_allergen"/>
</dbReference>
<organism evidence="4">
    <name type="scientific">Pinus taeda</name>
    <name type="common">Loblolly pine</name>
    <dbReference type="NCBI Taxonomy" id="3352"/>
    <lineage>
        <taxon>Eukaryota</taxon>
        <taxon>Viridiplantae</taxon>
        <taxon>Streptophyta</taxon>
        <taxon>Embryophyta</taxon>
        <taxon>Tracheophyta</taxon>
        <taxon>Spermatophyta</taxon>
        <taxon>Pinopsida</taxon>
        <taxon>Pinidae</taxon>
        <taxon>Conifers I</taxon>
        <taxon>Pinales</taxon>
        <taxon>Pinaceae</taxon>
        <taxon>Pinus</taxon>
        <taxon>Pinus subgen. Pinus</taxon>
    </lineage>
</organism>